<name>A0A318LGX5_9PSEU</name>
<organism evidence="2 3">
    <name type="scientific">Prauserella flavalba</name>
    <dbReference type="NCBI Taxonomy" id="1477506"/>
    <lineage>
        <taxon>Bacteria</taxon>
        <taxon>Bacillati</taxon>
        <taxon>Actinomycetota</taxon>
        <taxon>Actinomycetes</taxon>
        <taxon>Pseudonocardiales</taxon>
        <taxon>Pseudonocardiaceae</taxon>
        <taxon>Prauserella</taxon>
    </lineage>
</organism>
<gene>
    <name evidence="2" type="ORF">BA062_22210</name>
</gene>
<dbReference type="AlphaFoldDB" id="A0A318LGX5"/>
<reference evidence="2 3" key="1">
    <citation type="submission" date="2016-07" db="EMBL/GenBank/DDBJ databases">
        <title>Draft genome sequence of Prauserella sp. YIM 121212, isolated from alkaline soil.</title>
        <authorList>
            <person name="Ruckert C."/>
            <person name="Albersmeier A."/>
            <person name="Jiang C.-L."/>
            <person name="Jiang Y."/>
            <person name="Kalinowski J."/>
            <person name="Schneider O."/>
            <person name="Winkler A."/>
            <person name="Zotchev S.B."/>
        </authorList>
    </citation>
    <scope>NUCLEOTIDE SEQUENCE [LARGE SCALE GENOMIC DNA]</scope>
    <source>
        <strain evidence="2 3">YIM 121212</strain>
    </source>
</reference>
<evidence type="ECO:0000313" key="3">
    <source>
        <dbReference type="Proteomes" id="UP000247892"/>
    </source>
</evidence>
<accession>A0A318LGX5</accession>
<dbReference type="EMBL" id="MASU01000009">
    <property type="protein sequence ID" value="PXY28582.1"/>
    <property type="molecule type" value="Genomic_DNA"/>
</dbReference>
<evidence type="ECO:0000313" key="2">
    <source>
        <dbReference type="EMBL" id="PXY28582.1"/>
    </source>
</evidence>
<dbReference type="Proteomes" id="UP000247892">
    <property type="component" value="Unassembled WGS sequence"/>
</dbReference>
<feature type="region of interest" description="Disordered" evidence="1">
    <location>
        <begin position="230"/>
        <end position="260"/>
    </location>
</feature>
<dbReference type="RefSeq" id="WP_110339876.1">
    <property type="nucleotide sequence ID" value="NZ_MASU01000009.1"/>
</dbReference>
<keyword evidence="3" id="KW-1185">Reference proteome</keyword>
<sequence>MALLGVHEDTEYLPEYGTVVVRDDWPAREESLPEHENALLGELATEALAGTIATAGDGWLHGHAGDPYQSVRLEAHDTEPPSAGDAWEDVVETPFHSRSGAVALGLLTGGTDDGTLELGARGSFRARVSRRAADEGEEGDVWLVQFWPAPARQEPPRWLRRGRPALSGTGRERYVWAASDLASVAAWSDPARTEGLVGRLLLPEAELPALLEHAVARRLVAVDGETVTALPRRPPEPAPPAVWTPPRHETEPVSTPGGPPAAGMVAADGTVVVWRDGEPVPLGKAEGRHCYTAWETPAGIAVFTTAGPGTLVRWDGEPERLPADLGSHPVRSADGRLVAGTETHVGRRSWDQVHVVDLADGSVASLPRQDELGTRVHGIHGGAVFYTRLGESFRWVPGERPEPLPVQFVQLDALSGAAVIVDGGELAVLTPGCARLRLPQGEPVQLVPGGELVHTCRYAPPALETIEPGSGARTAIALPEGTQTSTSVPTGPVWEDRHTALFTAEGLRAVRGFSGLVRCHVPTGALEHVPLPSSLGYRPFLVRPVLDRES</sequence>
<comment type="caution">
    <text evidence="2">The sequence shown here is derived from an EMBL/GenBank/DDBJ whole genome shotgun (WGS) entry which is preliminary data.</text>
</comment>
<dbReference type="SUPFAM" id="SSF63829">
    <property type="entry name" value="Calcium-dependent phosphotriesterase"/>
    <property type="match status" value="1"/>
</dbReference>
<protein>
    <submittedName>
        <fullName evidence="2">Uncharacterized protein</fullName>
    </submittedName>
</protein>
<proteinExistence type="predicted"/>
<evidence type="ECO:0000256" key="1">
    <source>
        <dbReference type="SAM" id="MobiDB-lite"/>
    </source>
</evidence>
<dbReference type="OrthoDB" id="3500039at2"/>